<dbReference type="GO" id="GO:0019253">
    <property type="term" value="P:reductive pentose-phosphate cycle"/>
    <property type="evidence" value="ECO:0007669"/>
    <property type="project" value="UniProtKB-UniPathway"/>
</dbReference>
<comment type="similarity">
    <text evidence="2">Belongs to the phosphoribulokinase family.</text>
</comment>
<comment type="pathway">
    <text evidence="1">Carbohydrate biosynthesis; Calvin cycle.</text>
</comment>
<sequence length="374" mass="41139">MISVISLGAAAFAPGSALHSSRVVSHVSNVQMADANPVVVGIAADSGCGKSTFMRRLTSIFGGESKLLDIGRETNTLVSDMTTVICLDDYHKWDRTGRKSNPEWPDGITALHEACQDWDKMAADVTDLKAGKAVSKPIYNHITGELDPYEDVSPTPIVIFEGLHPMHDDRVREALDLTVYLDITDEVKFAWKAQRDIAERGATMEEVQAAIDGRKPDFAAYVEPQKAKADIIVQVLFSDLSEDKTGKFLKVKLIQKKAFKTVSPAYFFDEGSQIEWTPNSDKLSATEPGVKFSYYDDEWFGAPVSVLEMDGKVDSLEELIYVESHLCNSGTKFYGELTEQITKNADAPGSDNGTGLFQTICAFKIREAYEAIVA</sequence>
<gene>
    <name evidence="14" type="ORF">HERI1096_LOCUS36334</name>
</gene>
<reference evidence="14" key="1">
    <citation type="submission" date="2021-01" db="EMBL/GenBank/DDBJ databases">
        <authorList>
            <person name="Corre E."/>
            <person name="Pelletier E."/>
            <person name="Niang G."/>
            <person name="Scheremetjew M."/>
            <person name="Finn R."/>
            <person name="Kale V."/>
            <person name="Holt S."/>
            <person name="Cochrane G."/>
            <person name="Meng A."/>
            <person name="Brown T."/>
            <person name="Cohen L."/>
        </authorList>
    </citation>
    <scope>NUCLEOTIDE SEQUENCE</scope>
    <source>
        <strain evidence="14">CCMP281</strain>
    </source>
</reference>
<keyword evidence="7" id="KW-0808">Transferase</keyword>
<comment type="catalytic activity">
    <reaction evidence="12">
        <text>D-ribulose 5-phosphate + ATP = D-ribulose 1,5-bisphosphate + ADP + H(+)</text>
        <dbReference type="Rhea" id="RHEA:19365"/>
        <dbReference type="ChEBI" id="CHEBI:15378"/>
        <dbReference type="ChEBI" id="CHEBI:30616"/>
        <dbReference type="ChEBI" id="CHEBI:57870"/>
        <dbReference type="ChEBI" id="CHEBI:58121"/>
        <dbReference type="ChEBI" id="CHEBI:456216"/>
        <dbReference type="EC" id="2.7.1.19"/>
    </reaction>
</comment>
<evidence type="ECO:0000256" key="6">
    <source>
        <dbReference type="ARBA" id="ARBA00022567"/>
    </source>
</evidence>
<evidence type="ECO:0000256" key="12">
    <source>
        <dbReference type="ARBA" id="ARBA00047663"/>
    </source>
</evidence>
<organism evidence="14">
    <name type="scientific">Haptolina ericina</name>
    <dbReference type="NCBI Taxonomy" id="156174"/>
    <lineage>
        <taxon>Eukaryota</taxon>
        <taxon>Haptista</taxon>
        <taxon>Haptophyta</taxon>
        <taxon>Prymnesiophyceae</taxon>
        <taxon>Prymnesiales</taxon>
        <taxon>Prymnesiaceae</taxon>
        <taxon>Haptolina</taxon>
    </lineage>
</organism>
<dbReference type="InterPro" id="IPR006082">
    <property type="entry name" value="PRK"/>
</dbReference>
<evidence type="ECO:0000256" key="10">
    <source>
        <dbReference type="ARBA" id="ARBA00022840"/>
    </source>
</evidence>
<keyword evidence="8" id="KW-0547">Nucleotide-binding</keyword>
<dbReference type="GO" id="GO:0005524">
    <property type="term" value="F:ATP binding"/>
    <property type="evidence" value="ECO:0007669"/>
    <property type="project" value="UniProtKB-KW"/>
</dbReference>
<evidence type="ECO:0000256" key="11">
    <source>
        <dbReference type="ARBA" id="ARBA00031382"/>
    </source>
</evidence>
<accession>A0A7S3FHC4</accession>
<dbReference type="InterPro" id="IPR027417">
    <property type="entry name" value="P-loop_NTPase"/>
</dbReference>
<dbReference type="CDD" id="cd02026">
    <property type="entry name" value="PRK"/>
    <property type="match status" value="1"/>
</dbReference>
<evidence type="ECO:0000256" key="8">
    <source>
        <dbReference type="ARBA" id="ARBA00022741"/>
    </source>
</evidence>
<evidence type="ECO:0000256" key="1">
    <source>
        <dbReference type="ARBA" id="ARBA00005215"/>
    </source>
</evidence>
<dbReference type="Pfam" id="PF00485">
    <property type="entry name" value="PRK"/>
    <property type="match status" value="1"/>
</dbReference>
<keyword evidence="6" id="KW-0113">Calvin cycle</keyword>
<dbReference type="PRINTS" id="PR00478">
    <property type="entry name" value="PHRIBLKINASE"/>
</dbReference>
<evidence type="ECO:0000256" key="5">
    <source>
        <dbReference type="ARBA" id="ARBA00022531"/>
    </source>
</evidence>
<dbReference type="Gene3D" id="3.40.50.300">
    <property type="entry name" value="P-loop containing nucleotide triphosphate hydrolases"/>
    <property type="match status" value="1"/>
</dbReference>
<evidence type="ECO:0000259" key="13">
    <source>
        <dbReference type="Pfam" id="PF00485"/>
    </source>
</evidence>
<dbReference type="NCBIfam" id="NF005655">
    <property type="entry name" value="PRK07429.1"/>
    <property type="match status" value="1"/>
</dbReference>
<dbReference type="EC" id="2.7.1.19" evidence="3"/>
<name>A0A7S3FHC4_9EUKA</name>
<dbReference type="UniPathway" id="UPA00116"/>
<keyword evidence="9" id="KW-0418">Kinase</keyword>
<evidence type="ECO:0000256" key="7">
    <source>
        <dbReference type="ARBA" id="ARBA00022679"/>
    </source>
</evidence>
<dbReference type="GO" id="GO:0008974">
    <property type="term" value="F:phosphoribulokinase activity"/>
    <property type="evidence" value="ECO:0007669"/>
    <property type="project" value="UniProtKB-EC"/>
</dbReference>
<dbReference type="AlphaFoldDB" id="A0A7S3FHC4"/>
<dbReference type="EMBL" id="HBHX01065620">
    <property type="protein sequence ID" value="CAE0146427.1"/>
    <property type="molecule type" value="Transcribed_RNA"/>
</dbReference>
<protein>
    <recommendedName>
        <fullName evidence="4">Phosphoribulokinase, chloroplastic</fullName>
        <ecNumber evidence="3">2.7.1.19</ecNumber>
    </recommendedName>
    <alternativeName>
        <fullName evidence="11">Phosphopentokinase</fullName>
    </alternativeName>
</protein>
<dbReference type="SUPFAM" id="SSF52540">
    <property type="entry name" value="P-loop containing nucleoside triphosphate hydrolases"/>
    <property type="match status" value="1"/>
</dbReference>
<proteinExistence type="inferred from homology"/>
<evidence type="ECO:0000256" key="4">
    <source>
        <dbReference type="ARBA" id="ARBA00017837"/>
    </source>
</evidence>
<evidence type="ECO:0000256" key="3">
    <source>
        <dbReference type="ARBA" id="ARBA00012042"/>
    </source>
</evidence>
<feature type="domain" description="Phosphoribulokinase/uridine kinase" evidence="13">
    <location>
        <begin position="39"/>
        <end position="236"/>
    </location>
</feature>
<keyword evidence="5" id="KW-0602">Photosynthesis</keyword>
<evidence type="ECO:0000313" key="14">
    <source>
        <dbReference type="EMBL" id="CAE0146427.1"/>
    </source>
</evidence>
<dbReference type="PANTHER" id="PTHR10285">
    <property type="entry name" value="URIDINE KINASE"/>
    <property type="match status" value="1"/>
</dbReference>
<keyword evidence="10" id="KW-0067">ATP-binding</keyword>
<evidence type="ECO:0000256" key="2">
    <source>
        <dbReference type="ARBA" id="ARBA00009719"/>
    </source>
</evidence>
<evidence type="ECO:0000256" key="9">
    <source>
        <dbReference type="ARBA" id="ARBA00022777"/>
    </source>
</evidence>
<dbReference type="InterPro" id="IPR006083">
    <property type="entry name" value="PRK/URK"/>
</dbReference>